<name>A0A1V4SPV7_RUMHU</name>
<evidence type="ECO:0000313" key="3">
    <source>
        <dbReference type="Proteomes" id="UP000191554"/>
    </source>
</evidence>
<dbReference type="InterPro" id="IPR036736">
    <property type="entry name" value="ACP-like_sf"/>
</dbReference>
<dbReference type="SUPFAM" id="SSF47336">
    <property type="entry name" value="ACP-like"/>
    <property type="match status" value="1"/>
</dbReference>
<dbReference type="STRING" id="48256.CLHUN_03470"/>
<comment type="caution">
    <text evidence="2">The sequence shown here is derived from an EMBL/GenBank/DDBJ whole genome shotgun (WGS) entry which is preliminary data.</text>
</comment>
<feature type="domain" description="Carrier" evidence="1">
    <location>
        <begin position="2"/>
        <end position="79"/>
    </location>
</feature>
<evidence type="ECO:0000313" key="2">
    <source>
        <dbReference type="EMBL" id="OPX45874.1"/>
    </source>
</evidence>
<dbReference type="OrthoDB" id="9804551at2"/>
<organism evidence="2 3">
    <name type="scientific">Ruminiclostridium hungatei</name>
    <name type="common">Clostridium hungatei</name>
    <dbReference type="NCBI Taxonomy" id="48256"/>
    <lineage>
        <taxon>Bacteria</taxon>
        <taxon>Bacillati</taxon>
        <taxon>Bacillota</taxon>
        <taxon>Clostridia</taxon>
        <taxon>Eubacteriales</taxon>
        <taxon>Oscillospiraceae</taxon>
        <taxon>Ruminiclostridium</taxon>
    </lineage>
</organism>
<dbReference type="Gene3D" id="1.10.1200.10">
    <property type="entry name" value="ACP-like"/>
    <property type="match status" value="1"/>
</dbReference>
<proteinExistence type="predicted"/>
<dbReference type="Pfam" id="PF00550">
    <property type="entry name" value="PP-binding"/>
    <property type="match status" value="1"/>
</dbReference>
<dbReference type="EMBL" id="MZGX01000002">
    <property type="protein sequence ID" value="OPX45874.1"/>
    <property type="molecule type" value="Genomic_DNA"/>
</dbReference>
<protein>
    <submittedName>
        <fullName evidence="2">Acyl carrier protein</fullName>
    </submittedName>
</protein>
<reference evidence="2 3" key="1">
    <citation type="submission" date="2017-03" db="EMBL/GenBank/DDBJ databases">
        <title>Genome sequence of Clostridium hungatei DSM 14427.</title>
        <authorList>
            <person name="Poehlein A."/>
            <person name="Daniel R."/>
        </authorList>
    </citation>
    <scope>NUCLEOTIDE SEQUENCE [LARGE SCALE GENOMIC DNA]</scope>
    <source>
        <strain evidence="2 3">DSM 14427</strain>
    </source>
</reference>
<sequence>MNDIKERVMKVIAKNALINADNVTEESWIGRDHGIDSIRLVEMIINLEDEFDIEVDTSSLSHQNFANIDLITGYVTSKLESR</sequence>
<dbReference type="RefSeq" id="WP_080062838.1">
    <property type="nucleotide sequence ID" value="NZ_MZGX01000002.1"/>
</dbReference>
<accession>A0A1V4SPV7</accession>
<dbReference type="InterPro" id="IPR009081">
    <property type="entry name" value="PP-bd_ACP"/>
</dbReference>
<dbReference type="AlphaFoldDB" id="A0A1V4SPV7"/>
<evidence type="ECO:0000259" key="1">
    <source>
        <dbReference type="PROSITE" id="PS50075"/>
    </source>
</evidence>
<keyword evidence="3" id="KW-1185">Reference proteome</keyword>
<gene>
    <name evidence="2" type="primary">acpP_2</name>
    <name evidence="2" type="ORF">CLHUN_03470</name>
</gene>
<dbReference type="PROSITE" id="PS50075">
    <property type="entry name" value="CARRIER"/>
    <property type="match status" value="1"/>
</dbReference>
<dbReference type="Proteomes" id="UP000191554">
    <property type="component" value="Unassembled WGS sequence"/>
</dbReference>